<evidence type="ECO:0000313" key="7">
    <source>
        <dbReference type="Proteomes" id="UP000734854"/>
    </source>
</evidence>
<dbReference type="EMBL" id="JACMSC010000007">
    <property type="protein sequence ID" value="KAG6514196.1"/>
    <property type="molecule type" value="Genomic_DNA"/>
</dbReference>
<evidence type="ECO:0000259" key="5">
    <source>
        <dbReference type="Pfam" id="PF13943"/>
    </source>
</evidence>
<evidence type="ECO:0000256" key="2">
    <source>
        <dbReference type="ARBA" id="ARBA00004496"/>
    </source>
</evidence>
<organism evidence="6 7">
    <name type="scientific">Zingiber officinale</name>
    <name type="common">Ginger</name>
    <name type="synonym">Amomum zingiber</name>
    <dbReference type="NCBI Taxonomy" id="94328"/>
    <lineage>
        <taxon>Eukaryota</taxon>
        <taxon>Viridiplantae</taxon>
        <taxon>Streptophyta</taxon>
        <taxon>Embryophyta</taxon>
        <taxon>Tracheophyta</taxon>
        <taxon>Spermatophyta</taxon>
        <taxon>Magnoliopsida</taxon>
        <taxon>Liliopsida</taxon>
        <taxon>Zingiberales</taxon>
        <taxon>Zingiberaceae</taxon>
        <taxon>Zingiber</taxon>
    </lineage>
</organism>
<dbReference type="GO" id="GO:0000278">
    <property type="term" value="P:mitotic cell cycle"/>
    <property type="evidence" value="ECO:0007669"/>
    <property type="project" value="InterPro"/>
</dbReference>
<dbReference type="Gene3D" id="1.10.246.200">
    <property type="entry name" value="WPP domain"/>
    <property type="match status" value="1"/>
</dbReference>
<evidence type="ECO:0000256" key="1">
    <source>
        <dbReference type="ARBA" id="ARBA00004123"/>
    </source>
</evidence>
<name>A0A8J5H0H0_ZINOF</name>
<dbReference type="GO" id="GO:0005634">
    <property type="term" value="C:nucleus"/>
    <property type="evidence" value="ECO:0007669"/>
    <property type="project" value="UniProtKB-SubCell"/>
</dbReference>
<dbReference type="GO" id="GO:0005737">
    <property type="term" value="C:cytoplasm"/>
    <property type="evidence" value="ECO:0007669"/>
    <property type="project" value="UniProtKB-SubCell"/>
</dbReference>
<proteinExistence type="predicted"/>
<keyword evidence="3" id="KW-0963">Cytoplasm</keyword>
<evidence type="ECO:0000256" key="3">
    <source>
        <dbReference type="ARBA" id="ARBA00022490"/>
    </source>
</evidence>
<reference evidence="6 7" key="1">
    <citation type="submission" date="2020-08" db="EMBL/GenBank/DDBJ databases">
        <title>Plant Genome Project.</title>
        <authorList>
            <person name="Zhang R.-G."/>
        </authorList>
    </citation>
    <scope>NUCLEOTIDE SEQUENCE [LARGE SCALE GENOMIC DNA]</scope>
    <source>
        <tissue evidence="6">Rhizome</tissue>
    </source>
</reference>
<keyword evidence="7" id="KW-1185">Reference proteome</keyword>
<evidence type="ECO:0000313" key="6">
    <source>
        <dbReference type="EMBL" id="KAG6514196.1"/>
    </source>
</evidence>
<dbReference type="InterPro" id="IPR038214">
    <property type="entry name" value="WPP_sf"/>
</dbReference>
<sequence>MAESAAAAAEETRSESEGLETLAFGVVPSLSLKIWPPTQRTRDAVIRLVETLATESVLSKLYDLLSEEEATRGEYIVEEDPAEAASLTVMGVDRMVVKRLYEEEKEI</sequence>
<dbReference type="InterPro" id="IPR044692">
    <property type="entry name" value="WPP1/2/3"/>
</dbReference>
<comment type="subcellular location">
    <subcellularLocation>
        <location evidence="2">Cytoplasm</location>
    </subcellularLocation>
    <subcellularLocation>
        <location evidence="1">Nucleus</location>
    </subcellularLocation>
</comment>
<dbReference type="InterPro" id="IPR025265">
    <property type="entry name" value="WPP_dom"/>
</dbReference>
<feature type="domain" description="WPP" evidence="5">
    <location>
        <begin position="31"/>
        <end position="85"/>
    </location>
</feature>
<protein>
    <recommendedName>
        <fullName evidence="5">WPP domain-containing protein</fullName>
    </recommendedName>
</protein>
<dbReference type="Pfam" id="PF13943">
    <property type="entry name" value="WPP"/>
    <property type="match status" value="1"/>
</dbReference>
<gene>
    <name evidence="6" type="ORF">ZIOFF_024540</name>
</gene>
<accession>A0A8J5H0H0</accession>
<evidence type="ECO:0000256" key="4">
    <source>
        <dbReference type="ARBA" id="ARBA00023242"/>
    </source>
</evidence>
<dbReference type="PANTHER" id="PTHR34362:SF1">
    <property type="entry name" value="WPP DOMAIN-CONTAINING PROTEIN 1-RELATED"/>
    <property type="match status" value="1"/>
</dbReference>
<dbReference type="GO" id="GO:0048527">
    <property type="term" value="P:lateral root development"/>
    <property type="evidence" value="ECO:0007669"/>
    <property type="project" value="InterPro"/>
</dbReference>
<dbReference type="AlphaFoldDB" id="A0A8J5H0H0"/>
<dbReference type="Proteomes" id="UP000734854">
    <property type="component" value="Unassembled WGS sequence"/>
</dbReference>
<dbReference type="PANTHER" id="PTHR34362">
    <property type="entry name" value="WPP DOMAIN-CONTAINING PROTEIN 1-RELATED"/>
    <property type="match status" value="1"/>
</dbReference>
<keyword evidence="4" id="KW-0539">Nucleus</keyword>
<comment type="caution">
    <text evidence="6">The sequence shown here is derived from an EMBL/GenBank/DDBJ whole genome shotgun (WGS) entry which is preliminary data.</text>
</comment>